<reference evidence="1 2" key="1">
    <citation type="submission" date="2016-08" db="EMBL/GenBank/DDBJ databases">
        <title>Whole genome sequence of Pseudomonas graminis strain UASWS1507, a potential biological control agent for agriculture.</title>
        <authorList>
            <person name="Crovadore J."/>
            <person name="Calmin G."/>
            <person name="Chablais R."/>
            <person name="Cochard B."/>
            <person name="Lefort F."/>
        </authorList>
    </citation>
    <scope>NUCLEOTIDE SEQUENCE [LARGE SCALE GENOMIC DNA]</scope>
    <source>
        <strain evidence="1 2">UASWS1507</strain>
    </source>
</reference>
<proteinExistence type="predicted"/>
<protein>
    <submittedName>
        <fullName evidence="1">Uncharacterized protein</fullName>
    </submittedName>
</protein>
<dbReference type="Proteomes" id="UP000095143">
    <property type="component" value="Unassembled WGS sequence"/>
</dbReference>
<evidence type="ECO:0000313" key="2">
    <source>
        <dbReference type="Proteomes" id="UP000095143"/>
    </source>
</evidence>
<organism evidence="1 2">
    <name type="scientific">Pseudomonas graminis</name>
    <dbReference type="NCBI Taxonomy" id="158627"/>
    <lineage>
        <taxon>Bacteria</taxon>
        <taxon>Pseudomonadati</taxon>
        <taxon>Pseudomonadota</taxon>
        <taxon>Gammaproteobacteria</taxon>
        <taxon>Pseudomonadales</taxon>
        <taxon>Pseudomonadaceae</taxon>
        <taxon>Pseudomonas</taxon>
    </lineage>
</organism>
<comment type="caution">
    <text evidence="1">The sequence shown here is derived from an EMBL/GenBank/DDBJ whole genome shotgun (WGS) entry which is preliminary data.</text>
</comment>
<sequence length="116" mass="13372">MFSSYLDNAQSYIGLERHLYELFYSEAQEQGLDAGKFKVPYGNTRFSDGTPCQDGNPIFSTKNESNGQILRIVLDEDIDKLVSYHDKEMNRELVLVGKVALLDEIKKEMCKWIRSQ</sequence>
<dbReference type="AlphaFoldDB" id="A0A1C2DY16"/>
<dbReference type="OrthoDB" id="2662663at2"/>
<accession>A0A1C2DY16</accession>
<name>A0A1C2DY16_9PSED</name>
<evidence type="ECO:0000313" key="1">
    <source>
        <dbReference type="EMBL" id="OCX19546.1"/>
    </source>
</evidence>
<dbReference type="EMBL" id="MDEN01000063">
    <property type="protein sequence ID" value="OCX19546.1"/>
    <property type="molecule type" value="Genomic_DNA"/>
</dbReference>
<dbReference type="RefSeq" id="WP_065989267.1">
    <property type="nucleotide sequence ID" value="NZ_MDEN01000063.1"/>
</dbReference>
<gene>
    <name evidence="1" type="ORF">BBI10_14180</name>
</gene>